<evidence type="ECO:0000259" key="2">
    <source>
        <dbReference type="PROSITE" id="PS50053"/>
    </source>
</evidence>
<dbReference type="InterPro" id="IPR000626">
    <property type="entry name" value="Ubiquitin-like_dom"/>
</dbReference>
<dbReference type="Proteomes" id="UP000650833">
    <property type="component" value="Unassembled WGS sequence"/>
</dbReference>
<name>A0A8H7QJ55_9FUNG</name>
<dbReference type="InterPro" id="IPR022617">
    <property type="entry name" value="Rad60/SUMO-like_dom"/>
</dbReference>
<evidence type="ECO:0000256" key="1">
    <source>
        <dbReference type="SAM" id="MobiDB-lite"/>
    </source>
</evidence>
<feature type="compositionally biased region" description="Basic and acidic residues" evidence="1">
    <location>
        <begin position="55"/>
        <end position="66"/>
    </location>
</feature>
<protein>
    <recommendedName>
        <fullName evidence="2">Ubiquitin-like domain-containing protein</fullName>
    </recommendedName>
</protein>
<proteinExistence type="predicted"/>
<gene>
    <name evidence="3" type="ORF">INT46_005152</name>
</gene>
<dbReference type="InterPro" id="IPR029071">
    <property type="entry name" value="Ubiquitin-like_domsf"/>
</dbReference>
<sequence>MSDFDIASTQNSRSFLESLKRRKAFGLTDSDDEDEVLLKKFPKTKPKTTKKKSAKSKEKQQEENTEKTTTSSPSFRNLPKSPSPPAVSTSNENPYLASAIELDITSFTPPTFTPAPKKSNPLTFNNKSTDNIINLSDEDDNNLLPDIVIEDLDPDLAALTHSIPGSSAQPEKIVVKLQYTHNFNFENLSDSAKRSIQFLEKPIKFKVMDNTEFRIILTNFCTNKKFLKLQDVYLTYNDDIVFLSGTPASVGMRSIGTHKMEVYPKKCYDNMLVEKEEQKQKERMRRLNAAENEDDLFDDDVLNTSDSLSSGAAVDAVPEERVRLNLRTSDSKVVSFRVKHTTTLRELVDAFKQRSDVVGEVKLSFEGETLDLDQSIQDTDLEDQDIVEVITK</sequence>
<comment type="caution">
    <text evidence="3">The sequence shown here is derived from an EMBL/GenBank/DDBJ whole genome shotgun (WGS) entry which is preliminary data.</text>
</comment>
<organism evidence="3 4">
    <name type="scientific">Mucor plumbeus</name>
    <dbReference type="NCBI Taxonomy" id="97098"/>
    <lineage>
        <taxon>Eukaryota</taxon>
        <taxon>Fungi</taxon>
        <taxon>Fungi incertae sedis</taxon>
        <taxon>Mucoromycota</taxon>
        <taxon>Mucoromycotina</taxon>
        <taxon>Mucoromycetes</taxon>
        <taxon>Mucorales</taxon>
        <taxon>Mucorineae</taxon>
        <taxon>Mucoraceae</taxon>
        <taxon>Mucor</taxon>
    </lineage>
</organism>
<dbReference type="AlphaFoldDB" id="A0A8H7QJ55"/>
<dbReference type="Pfam" id="PF11976">
    <property type="entry name" value="Rad60-SLD"/>
    <property type="match status" value="1"/>
</dbReference>
<keyword evidence="4" id="KW-1185">Reference proteome</keyword>
<feature type="domain" description="Ubiquitin-like" evidence="2">
    <location>
        <begin position="322"/>
        <end position="392"/>
    </location>
</feature>
<dbReference type="CDD" id="cd17080">
    <property type="entry name" value="Ubl_SLD2_Esc2_like"/>
    <property type="match status" value="1"/>
</dbReference>
<evidence type="ECO:0000313" key="3">
    <source>
        <dbReference type="EMBL" id="KAG2193204.1"/>
    </source>
</evidence>
<dbReference type="Gene3D" id="3.10.20.90">
    <property type="entry name" value="Phosphatidylinositol 3-kinase Catalytic Subunit, Chain A, domain 1"/>
    <property type="match status" value="1"/>
</dbReference>
<dbReference type="SUPFAM" id="SSF54236">
    <property type="entry name" value="Ubiquitin-like"/>
    <property type="match status" value="1"/>
</dbReference>
<feature type="region of interest" description="Disordered" evidence="1">
    <location>
        <begin position="21"/>
        <end position="91"/>
    </location>
</feature>
<accession>A0A8H7QJ55</accession>
<evidence type="ECO:0000313" key="4">
    <source>
        <dbReference type="Proteomes" id="UP000650833"/>
    </source>
</evidence>
<dbReference type="EMBL" id="JAEPRC010000666">
    <property type="protein sequence ID" value="KAG2193204.1"/>
    <property type="molecule type" value="Genomic_DNA"/>
</dbReference>
<dbReference type="PROSITE" id="PS50053">
    <property type="entry name" value="UBIQUITIN_2"/>
    <property type="match status" value="1"/>
</dbReference>
<dbReference type="OrthoDB" id="3365399at2759"/>
<feature type="compositionally biased region" description="Basic residues" evidence="1">
    <location>
        <begin position="40"/>
        <end position="54"/>
    </location>
</feature>
<reference evidence="3" key="1">
    <citation type="submission" date="2020-12" db="EMBL/GenBank/DDBJ databases">
        <title>Metabolic potential, ecology and presence of endohyphal bacteria is reflected in genomic diversity of Mucoromycotina.</title>
        <authorList>
            <person name="Muszewska A."/>
            <person name="Okrasinska A."/>
            <person name="Steczkiewicz K."/>
            <person name="Drgas O."/>
            <person name="Orlowska M."/>
            <person name="Perlinska-Lenart U."/>
            <person name="Aleksandrzak-Piekarczyk T."/>
            <person name="Szatraj K."/>
            <person name="Zielenkiewicz U."/>
            <person name="Pilsyk S."/>
            <person name="Malc E."/>
            <person name="Mieczkowski P."/>
            <person name="Kruszewska J.S."/>
            <person name="Biernat P."/>
            <person name="Pawlowska J."/>
        </authorList>
    </citation>
    <scope>NUCLEOTIDE SEQUENCE</scope>
    <source>
        <strain evidence="3">CBS 226.32</strain>
    </source>
</reference>